<dbReference type="Proteomes" id="UP001174677">
    <property type="component" value="Chromosome 2"/>
</dbReference>
<dbReference type="InterPro" id="IPR036312">
    <property type="entry name" value="Bifun_inhib/LTP/seed_sf"/>
</dbReference>
<comment type="caution">
    <text evidence="2">The sequence shown here is derived from an EMBL/GenBank/DDBJ whole genome shotgun (WGS) entry which is preliminary data.</text>
</comment>
<evidence type="ECO:0000256" key="1">
    <source>
        <dbReference type="SAM" id="SignalP"/>
    </source>
</evidence>
<dbReference type="SUPFAM" id="SSF47699">
    <property type="entry name" value="Bifunctional inhibitor/lipid-transfer protein/seed storage 2S albumin"/>
    <property type="match status" value="1"/>
</dbReference>
<evidence type="ECO:0000313" key="2">
    <source>
        <dbReference type="EMBL" id="KAJ9187662.1"/>
    </source>
</evidence>
<protein>
    <recommendedName>
        <fullName evidence="4">Bifunctional inhibitor/plant lipid transfer protein/seed storage helical domain-containing protein</fullName>
    </recommendedName>
</protein>
<keyword evidence="3" id="KW-1185">Reference proteome</keyword>
<organism evidence="2 3">
    <name type="scientific">Hevea brasiliensis</name>
    <name type="common">Para rubber tree</name>
    <name type="synonym">Siphonia brasiliensis</name>
    <dbReference type="NCBI Taxonomy" id="3981"/>
    <lineage>
        <taxon>Eukaryota</taxon>
        <taxon>Viridiplantae</taxon>
        <taxon>Streptophyta</taxon>
        <taxon>Embryophyta</taxon>
        <taxon>Tracheophyta</taxon>
        <taxon>Spermatophyta</taxon>
        <taxon>Magnoliopsida</taxon>
        <taxon>eudicotyledons</taxon>
        <taxon>Gunneridae</taxon>
        <taxon>Pentapetalae</taxon>
        <taxon>rosids</taxon>
        <taxon>fabids</taxon>
        <taxon>Malpighiales</taxon>
        <taxon>Euphorbiaceae</taxon>
        <taxon>Crotonoideae</taxon>
        <taxon>Micrandreae</taxon>
        <taxon>Hevea</taxon>
    </lineage>
</organism>
<feature type="chain" id="PRO_5046852002" description="Bifunctional inhibitor/plant lipid transfer protein/seed storage helical domain-containing protein" evidence="1">
    <location>
        <begin position="26"/>
        <end position="139"/>
    </location>
</feature>
<dbReference type="PANTHER" id="PTHR34377:SF10">
    <property type="entry name" value="BIFUNCTIONAL INHIBITOR_PLANT LIPID TRANSFER PROTEIN_SEED STORAGE HELICAL DOMAIN-CONTAINING PROTEIN"/>
    <property type="match status" value="1"/>
</dbReference>
<dbReference type="EMBL" id="JARPOI010000002">
    <property type="protein sequence ID" value="KAJ9187662.1"/>
    <property type="molecule type" value="Genomic_DNA"/>
</dbReference>
<sequence length="139" mass="15615">MGRIKILVLTFLTGFLLLMQAEVNGIPHPARTMCVSQIALANHACGSLAPSAASQFLNHHERRHRHGHRHRLRHNRHGNFAHETPTESCCRWLNNVDNECVCDLLIQLPAFLSKPAHRFTVVIGDSCSFTFSCSGRVRP</sequence>
<gene>
    <name evidence="2" type="ORF">P3X46_003090</name>
</gene>
<proteinExistence type="predicted"/>
<evidence type="ECO:0000313" key="3">
    <source>
        <dbReference type="Proteomes" id="UP001174677"/>
    </source>
</evidence>
<feature type="signal peptide" evidence="1">
    <location>
        <begin position="1"/>
        <end position="25"/>
    </location>
</feature>
<evidence type="ECO:0008006" key="4">
    <source>
        <dbReference type="Google" id="ProtNLM"/>
    </source>
</evidence>
<dbReference type="PANTHER" id="PTHR34377">
    <property type="entry name" value="TETRATRICOPEPTIDE REPEAT (TPR)-LIKE SUPERFAMILY PROTEIN"/>
    <property type="match status" value="1"/>
</dbReference>
<dbReference type="Gene3D" id="1.10.110.10">
    <property type="entry name" value="Plant lipid-transfer and hydrophobic proteins"/>
    <property type="match status" value="1"/>
</dbReference>
<accession>A0ABQ9N7K6</accession>
<keyword evidence="1" id="KW-0732">Signal</keyword>
<reference evidence="2" key="1">
    <citation type="journal article" date="2023" name="Plant Biotechnol. J.">
        <title>Chromosome-level wild Hevea brasiliensis genome provides new tools for genomic-assisted breeding and valuable loci to elevate rubber yield.</title>
        <authorList>
            <person name="Cheng H."/>
            <person name="Song X."/>
            <person name="Hu Y."/>
            <person name="Wu T."/>
            <person name="Yang Q."/>
            <person name="An Z."/>
            <person name="Feng S."/>
            <person name="Deng Z."/>
            <person name="Wu W."/>
            <person name="Zeng X."/>
            <person name="Tu M."/>
            <person name="Wang X."/>
            <person name="Huang H."/>
        </authorList>
    </citation>
    <scope>NUCLEOTIDE SEQUENCE</scope>
    <source>
        <strain evidence="2">MT/VB/25A 57/8</strain>
    </source>
</reference>
<name>A0ABQ9N7K6_HEVBR</name>